<gene>
    <name evidence="1" type="ORF">HCR_18570</name>
</gene>
<dbReference type="EMBL" id="AP027370">
    <property type="protein sequence ID" value="BDY13545.1"/>
    <property type="molecule type" value="Genomic_DNA"/>
</dbReference>
<sequence length="234" mass="26751">MKKLLSKLSTVVRFFHKKLARETILVLGDSHVTVFHNFRFMLHFPFKYFQVVSVGGATASGLENPRSKTQAYNIFNDTVAKKDFDKIIIMLGEVDTGFVIWYRASKYNTTVEEMFHQAVDKYTAFISRLAARSKLIVISTPLPTIDEKSKGEVAHARKEVKASQLDRTKLTLKFNKAIENYCKEHHIDMINLDNQSLGKNGLVIQELKNKIPTDHHYDADAHAKLIISELKKVL</sequence>
<dbReference type="Proteomes" id="UP001321445">
    <property type="component" value="Chromosome"/>
</dbReference>
<protein>
    <recommendedName>
        <fullName evidence="3">SGNH hydrolase-type esterase domain-containing protein</fullName>
    </recommendedName>
</protein>
<accession>A0ABN6WZ12</accession>
<dbReference type="Gene3D" id="3.40.50.1110">
    <property type="entry name" value="SGNH hydrolase"/>
    <property type="match status" value="1"/>
</dbReference>
<evidence type="ECO:0000313" key="1">
    <source>
        <dbReference type="EMBL" id="BDY13545.1"/>
    </source>
</evidence>
<evidence type="ECO:0000313" key="2">
    <source>
        <dbReference type="Proteomes" id="UP001321445"/>
    </source>
</evidence>
<organism evidence="1 2">
    <name type="scientific">Hydrogenimonas cancrithermarum</name>
    <dbReference type="NCBI Taxonomy" id="2993563"/>
    <lineage>
        <taxon>Bacteria</taxon>
        <taxon>Pseudomonadati</taxon>
        <taxon>Campylobacterota</taxon>
        <taxon>Epsilonproteobacteria</taxon>
        <taxon>Campylobacterales</taxon>
        <taxon>Hydrogenimonadaceae</taxon>
        <taxon>Hydrogenimonas</taxon>
    </lineage>
</organism>
<dbReference type="RefSeq" id="WP_286336495.1">
    <property type="nucleotide sequence ID" value="NZ_AP027370.1"/>
</dbReference>
<evidence type="ECO:0008006" key="3">
    <source>
        <dbReference type="Google" id="ProtNLM"/>
    </source>
</evidence>
<name>A0ABN6WZ12_9BACT</name>
<proteinExistence type="predicted"/>
<keyword evidence="2" id="KW-1185">Reference proteome</keyword>
<dbReference type="SUPFAM" id="SSF52266">
    <property type="entry name" value="SGNH hydrolase"/>
    <property type="match status" value="1"/>
</dbReference>
<reference evidence="1 2" key="1">
    <citation type="submission" date="2023-03" db="EMBL/GenBank/DDBJ databases">
        <title>Description of Hydrogenimonas sp. ISO32.</title>
        <authorList>
            <person name="Mino S."/>
            <person name="Fukazawa S."/>
            <person name="Sawabe T."/>
        </authorList>
    </citation>
    <scope>NUCLEOTIDE SEQUENCE [LARGE SCALE GENOMIC DNA]</scope>
    <source>
        <strain evidence="1 2">ISO32</strain>
    </source>
</reference>
<dbReference type="InterPro" id="IPR036514">
    <property type="entry name" value="SGNH_hydro_sf"/>
</dbReference>